<accession>A0A3G4VEB4</accession>
<protein>
    <recommendedName>
        <fullName evidence="3">Autoinducer 2-binding periplasmic protein LuxP</fullName>
    </recommendedName>
</protein>
<evidence type="ECO:0000259" key="6">
    <source>
        <dbReference type="Pfam" id="PF13407"/>
    </source>
</evidence>
<dbReference type="GO" id="GO:0055085">
    <property type="term" value="P:transmembrane transport"/>
    <property type="evidence" value="ECO:0007669"/>
    <property type="project" value="UniProtKB-ARBA"/>
</dbReference>
<proteinExistence type="inferred from homology"/>
<evidence type="ECO:0000313" key="7">
    <source>
        <dbReference type="EMBL" id="AYV22298.1"/>
    </source>
</evidence>
<dbReference type="CDD" id="cd06324">
    <property type="entry name" value="PBP1_ABC_sugar_binding-like"/>
    <property type="match status" value="1"/>
</dbReference>
<dbReference type="Proteomes" id="UP000279760">
    <property type="component" value="Chromosome 1"/>
</dbReference>
<name>A0A3G4VEB4_9VIBR</name>
<dbReference type="AlphaFoldDB" id="A0A3G4VEB4"/>
<organism evidence="7 8">
    <name type="scientific">Vibrio mediterranei</name>
    <dbReference type="NCBI Taxonomy" id="689"/>
    <lineage>
        <taxon>Bacteria</taxon>
        <taxon>Pseudomonadati</taxon>
        <taxon>Pseudomonadota</taxon>
        <taxon>Gammaproteobacteria</taxon>
        <taxon>Vibrionales</taxon>
        <taxon>Vibrionaceae</taxon>
        <taxon>Vibrio</taxon>
    </lineage>
</organism>
<feature type="signal peptide" evidence="5">
    <location>
        <begin position="1"/>
        <end position="22"/>
    </location>
</feature>
<gene>
    <name evidence="7" type="ORF">ECB94_14105</name>
</gene>
<comment type="similarity">
    <text evidence="2">Belongs to the bacterial solute-binding protein 2 family.</text>
</comment>
<sequence>MIWRSIWLICCLLIIHSPFALSANQNMTTRVLFVNPGFADESFWGDVDGYAQAAASSLGLTLEILHGNRDHILTQQLLAERMQVLPKPDYVVLVNEKSNGLALLNMLSESNCFVSFVLNDLSPSSKQTLRTDPIWNTRLMPGVFPNNFNIGYLTAKDLYQKGKDKQGAFLILSGDKNTPASNNREAGAMAFVMQQEHTTVAQRVYGDWREDLAYEQTKVLLKRHSKVRYIWTANDHMAFGAQKAISEAGRSIGNDIFISTINTSQSVLSELKDGHITSLGGGHFTAVGLQMVKIHHHQKDQRWPQRTKFNLFQIIRYPSELFSTLEDKAWSNIDFENIDIFANPIDPFVVKSE</sequence>
<dbReference type="PANTHER" id="PTHR46847">
    <property type="entry name" value="D-ALLOSE-BINDING PERIPLASMIC PROTEIN-RELATED"/>
    <property type="match status" value="1"/>
</dbReference>
<evidence type="ECO:0000256" key="2">
    <source>
        <dbReference type="ARBA" id="ARBA00007639"/>
    </source>
</evidence>
<evidence type="ECO:0000256" key="1">
    <source>
        <dbReference type="ARBA" id="ARBA00004196"/>
    </source>
</evidence>
<dbReference type="PANTHER" id="PTHR46847:SF1">
    <property type="entry name" value="D-ALLOSE-BINDING PERIPLASMIC PROTEIN-RELATED"/>
    <property type="match status" value="1"/>
</dbReference>
<feature type="domain" description="Periplasmic binding protein" evidence="6">
    <location>
        <begin position="33"/>
        <end position="293"/>
    </location>
</feature>
<dbReference type="RefSeq" id="WP_124940819.1">
    <property type="nucleotide sequence ID" value="NZ_CP033577.1"/>
</dbReference>
<dbReference type="GO" id="GO:0030313">
    <property type="term" value="C:cell envelope"/>
    <property type="evidence" value="ECO:0007669"/>
    <property type="project" value="UniProtKB-SubCell"/>
</dbReference>
<dbReference type="GO" id="GO:0030246">
    <property type="term" value="F:carbohydrate binding"/>
    <property type="evidence" value="ECO:0007669"/>
    <property type="project" value="UniProtKB-ARBA"/>
</dbReference>
<keyword evidence="4 5" id="KW-0732">Signal</keyword>
<evidence type="ECO:0000313" key="8">
    <source>
        <dbReference type="Proteomes" id="UP000279760"/>
    </source>
</evidence>
<dbReference type="Gene3D" id="3.40.50.2300">
    <property type="match status" value="2"/>
</dbReference>
<evidence type="ECO:0000256" key="4">
    <source>
        <dbReference type="ARBA" id="ARBA00022729"/>
    </source>
</evidence>
<dbReference type="InterPro" id="IPR028082">
    <property type="entry name" value="Peripla_BP_I"/>
</dbReference>
<dbReference type="EMBL" id="CP033577">
    <property type="protein sequence ID" value="AYV22298.1"/>
    <property type="molecule type" value="Genomic_DNA"/>
</dbReference>
<comment type="subcellular location">
    <subcellularLocation>
        <location evidence="1">Cell envelope</location>
    </subcellularLocation>
</comment>
<evidence type="ECO:0000256" key="5">
    <source>
        <dbReference type="SAM" id="SignalP"/>
    </source>
</evidence>
<feature type="chain" id="PRO_5018240076" description="Autoinducer 2-binding periplasmic protein LuxP" evidence="5">
    <location>
        <begin position="23"/>
        <end position="353"/>
    </location>
</feature>
<dbReference type="Pfam" id="PF13407">
    <property type="entry name" value="Peripla_BP_4"/>
    <property type="match status" value="1"/>
</dbReference>
<evidence type="ECO:0000256" key="3">
    <source>
        <dbReference type="ARBA" id="ARBA00022181"/>
    </source>
</evidence>
<reference evidence="7 8" key="1">
    <citation type="submission" date="2018-11" db="EMBL/GenBank/DDBJ databases">
        <title>Complete Genome Sequence of Vbrio mediterranei 117-T6: a Potential Pathogen Bacteria Isolated from the Conchocelis of Pyropia.</title>
        <authorList>
            <person name="Liu Q."/>
        </authorList>
    </citation>
    <scope>NUCLEOTIDE SEQUENCE [LARGE SCALE GENOMIC DNA]</scope>
    <source>
        <strain evidence="7 8">117-T6</strain>
    </source>
</reference>
<dbReference type="InterPro" id="IPR025997">
    <property type="entry name" value="SBP_2_dom"/>
</dbReference>
<dbReference type="SUPFAM" id="SSF53822">
    <property type="entry name" value="Periplasmic binding protein-like I"/>
    <property type="match status" value="1"/>
</dbReference>